<keyword evidence="3" id="KW-1185">Reference proteome</keyword>
<feature type="region of interest" description="Disordered" evidence="1">
    <location>
        <begin position="51"/>
        <end position="74"/>
    </location>
</feature>
<protein>
    <submittedName>
        <fullName evidence="2">Uncharacterized protein</fullName>
    </submittedName>
</protein>
<gene>
    <name evidence="2" type="ORF">LMG27198_38540</name>
</gene>
<dbReference type="EMBL" id="BSEC01000001">
    <property type="protein sequence ID" value="GLI94862.1"/>
    <property type="molecule type" value="Genomic_DNA"/>
</dbReference>
<evidence type="ECO:0000256" key="1">
    <source>
        <dbReference type="SAM" id="MobiDB-lite"/>
    </source>
</evidence>
<sequence length="109" mass="12120">MCTVDKALQDDCISLVQRCDDEGAFMIRVGTLDTVVTIRLRRTWGSRTAYRQSHAIKTPRQPSPNWSCAPEAESPGDALRKAICGLTMHYRQAVGEGYPPAEDWLVPAN</sequence>
<comment type="caution">
    <text evidence="2">The sequence shown here is derived from an EMBL/GenBank/DDBJ whole genome shotgun (WGS) entry which is preliminary data.</text>
</comment>
<accession>A0A9W6GXL9</accession>
<organism evidence="2 3">
    <name type="scientific">Methylocystis echinoides</name>
    <dbReference type="NCBI Taxonomy" id="29468"/>
    <lineage>
        <taxon>Bacteria</taxon>
        <taxon>Pseudomonadati</taxon>
        <taxon>Pseudomonadota</taxon>
        <taxon>Alphaproteobacteria</taxon>
        <taxon>Hyphomicrobiales</taxon>
        <taxon>Methylocystaceae</taxon>
        <taxon>Methylocystis</taxon>
    </lineage>
</organism>
<evidence type="ECO:0000313" key="3">
    <source>
        <dbReference type="Proteomes" id="UP001144323"/>
    </source>
</evidence>
<evidence type="ECO:0000313" key="2">
    <source>
        <dbReference type="EMBL" id="GLI94862.1"/>
    </source>
</evidence>
<dbReference type="RefSeq" id="WP_281805112.1">
    <property type="nucleotide sequence ID" value="NZ_BSEC01000001.1"/>
</dbReference>
<reference evidence="2" key="1">
    <citation type="journal article" date="2023" name="Int. J. Syst. Evol. Microbiol.">
        <title>Methylocystis iwaonis sp. nov., a type II methane-oxidizing bacterium from surface soil of a rice paddy field in Japan, and emended description of the genus Methylocystis (ex Whittenbury et al. 1970) Bowman et al. 1993.</title>
        <authorList>
            <person name="Kaise H."/>
            <person name="Sawadogo J.B."/>
            <person name="Alam M.S."/>
            <person name="Ueno C."/>
            <person name="Dianou D."/>
            <person name="Shinjo R."/>
            <person name="Asakawa S."/>
        </authorList>
    </citation>
    <scope>NUCLEOTIDE SEQUENCE</scope>
    <source>
        <strain evidence="2">LMG27198</strain>
    </source>
</reference>
<name>A0A9W6GXL9_9HYPH</name>
<proteinExistence type="predicted"/>
<dbReference type="AlphaFoldDB" id="A0A9W6GXL9"/>
<dbReference type="Proteomes" id="UP001144323">
    <property type="component" value="Unassembled WGS sequence"/>
</dbReference>